<sequence length="144" mass="15194">MELIAIELRIPEGERGGVMAGPHDPEERLRAAVQHLSLSADAALARLPSVVVRADELALNFADGLLSAGVHAGLTDAQRNALGALDGQLEAMSGTENDALWTDDAVRVSAEWASVRRLAGEVLTAFGWPRVPPGDPGHRYIPGS</sequence>
<dbReference type="Proteomes" id="UP000582837">
    <property type="component" value="Unassembled WGS sequence"/>
</dbReference>
<accession>A0A841H058</accession>
<evidence type="ECO:0000313" key="1">
    <source>
        <dbReference type="EMBL" id="MBB6071392.1"/>
    </source>
</evidence>
<keyword evidence="2" id="KW-1185">Reference proteome</keyword>
<proteinExistence type="predicted"/>
<gene>
    <name evidence="1" type="ORF">HNQ61_003016</name>
</gene>
<dbReference type="EMBL" id="JACHIA010000008">
    <property type="protein sequence ID" value="MBB6071392.1"/>
    <property type="molecule type" value="Genomic_DNA"/>
</dbReference>
<comment type="caution">
    <text evidence="1">The sequence shown here is derived from an EMBL/GenBank/DDBJ whole genome shotgun (WGS) entry which is preliminary data.</text>
</comment>
<protein>
    <submittedName>
        <fullName evidence="1">Uncharacterized protein</fullName>
    </submittedName>
</protein>
<organism evidence="1 2">
    <name type="scientific">Longimicrobium terrae</name>
    <dbReference type="NCBI Taxonomy" id="1639882"/>
    <lineage>
        <taxon>Bacteria</taxon>
        <taxon>Pseudomonadati</taxon>
        <taxon>Gemmatimonadota</taxon>
        <taxon>Longimicrobiia</taxon>
        <taxon>Longimicrobiales</taxon>
        <taxon>Longimicrobiaceae</taxon>
        <taxon>Longimicrobium</taxon>
    </lineage>
</organism>
<evidence type="ECO:0000313" key="2">
    <source>
        <dbReference type="Proteomes" id="UP000582837"/>
    </source>
</evidence>
<dbReference type="RefSeq" id="WP_170036759.1">
    <property type="nucleotide sequence ID" value="NZ_JABDTL010000002.1"/>
</dbReference>
<dbReference type="AlphaFoldDB" id="A0A841H058"/>
<reference evidence="1 2" key="1">
    <citation type="submission" date="2020-08" db="EMBL/GenBank/DDBJ databases">
        <title>Genomic Encyclopedia of Type Strains, Phase IV (KMG-IV): sequencing the most valuable type-strain genomes for metagenomic binning, comparative biology and taxonomic classification.</title>
        <authorList>
            <person name="Goeker M."/>
        </authorList>
    </citation>
    <scope>NUCLEOTIDE SEQUENCE [LARGE SCALE GENOMIC DNA]</scope>
    <source>
        <strain evidence="1 2">DSM 29007</strain>
    </source>
</reference>
<name>A0A841H058_9BACT</name>